<reference evidence="3" key="1">
    <citation type="journal article" date="2019" name="Int. J. Syst. Evol. Microbiol.">
        <title>The Global Catalogue of Microorganisms (GCM) 10K type strain sequencing project: providing services to taxonomists for standard genome sequencing and annotation.</title>
        <authorList>
            <consortium name="The Broad Institute Genomics Platform"/>
            <consortium name="The Broad Institute Genome Sequencing Center for Infectious Disease"/>
            <person name="Wu L."/>
            <person name="Ma J."/>
        </authorList>
    </citation>
    <scope>NUCLEOTIDE SEQUENCE [LARGE SCALE GENOMIC DNA]</scope>
    <source>
        <strain evidence="3">CGMCC 1.16455</strain>
    </source>
</reference>
<gene>
    <name evidence="2" type="ORF">ACFPK8_06315</name>
</gene>
<keyword evidence="3" id="KW-1185">Reference proteome</keyword>
<comment type="caution">
    <text evidence="2">The sequence shown here is derived from an EMBL/GenBank/DDBJ whole genome shotgun (WGS) entry which is preliminary data.</text>
</comment>
<sequence>MTTDDSYLPSADLFDDGDLTDDRADPGTRSAPWYLGDACVPADEPTDRAGRAAMRAEFSHLPFTRTVRHLLDAIGDGMRLTRQGKLYAVDRRRVEERCAEEPTGRRWGPYGGGTGVELAWDVLTRLGWLLREEGRVRPSGKVLVGDERDDATEEALDDARQLLAAVLDTVDVGGATSWWGSSPPDDGFDALLVASGTDGLTLPVIPPDDRLIHCSETVDFLAALIRQPHIHHVPIDRATGHVAEGKLRELGHVSRAMSALDSKGLLVAPSHSGRAPDEDYRDRWDDGNYGNPGDYRDHRSLMTFRAPVMMRGAVAVLRERRAVQRAELAADLERL</sequence>
<name>A0ABW0FET9_9MICO</name>
<feature type="compositionally biased region" description="Basic and acidic residues" evidence="1">
    <location>
        <begin position="274"/>
        <end position="286"/>
    </location>
</feature>
<feature type="region of interest" description="Disordered" evidence="1">
    <location>
        <begin position="1"/>
        <end position="30"/>
    </location>
</feature>
<dbReference type="EMBL" id="JBHSLN010000019">
    <property type="protein sequence ID" value="MFC5297120.1"/>
    <property type="molecule type" value="Genomic_DNA"/>
</dbReference>
<dbReference type="Proteomes" id="UP001595937">
    <property type="component" value="Unassembled WGS sequence"/>
</dbReference>
<feature type="region of interest" description="Disordered" evidence="1">
    <location>
        <begin position="270"/>
        <end position="292"/>
    </location>
</feature>
<proteinExistence type="predicted"/>
<evidence type="ECO:0000256" key="1">
    <source>
        <dbReference type="SAM" id="MobiDB-lite"/>
    </source>
</evidence>
<evidence type="ECO:0000313" key="3">
    <source>
        <dbReference type="Proteomes" id="UP001595937"/>
    </source>
</evidence>
<accession>A0ABW0FET9</accession>
<dbReference type="RefSeq" id="WP_193119205.1">
    <property type="nucleotide sequence ID" value="NZ_BAAAIR010000047.1"/>
</dbReference>
<evidence type="ECO:0000313" key="2">
    <source>
        <dbReference type="EMBL" id="MFC5297120.1"/>
    </source>
</evidence>
<dbReference type="GeneID" id="303298674"/>
<protein>
    <submittedName>
        <fullName evidence="2">Uncharacterized protein</fullName>
    </submittedName>
</protein>
<organism evidence="2 3">
    <name type="scientific">Brachybacterium tyrofermentans</name>
    <dbReference type="NCBI Taxonomy" id="47848"/>
    <lineage>
        <taxon>Bacteria</taxon>
        <taxon>Bacillati</taxon>
        <taxon>Actinomycetota</taxon>
        <taxon>Actinomycetes</taxon>
        <taxon>Micrococcales</taxon>
        <taxon>Dermabacteraceae</taxon>
        <taxon>Brachybacterium</taxon>
    </lineage>
</organism>